<dbReference type="PANTHER" id="PTHR42925">
    <property type="entry name" value="MULTIDRUG AND TOXIN EFFLUX PROTEIN MATE FAMILY"/>
    <property type="match status" value="1"/>
</dbReference>
<dbReference type="GO" id="GO:0005886">
    <property type="term" value="C:plasma membrane"/>
    <property type="evidence" value="ECO:0007669"/>
    <property type="project" value="UniProtKB-SubCell"/>
</dbReference>
<feature type="transmembrane region" description="Helical" evidence="7">
    <location>
        <begin position="318"/>
        <end position="342"/>
    </location>
</feature>
<sequence>MKLFVRDKPFYKSLLMIAVPIALQNLITVMVSMMDTIMIGQLGEVQLSATSIANQLWFLLMSVNFGVSGGANVLIAQYWGKRDVEVIRRVMALTYKVCLGSALIFSAIAIFLPRQFMSVFTTEEAVIEYGIQYLRIIGFSYPLYALANITIMMLRSVGTVNISIVVYSVSLVVNTFLNYVLIFGKLGAPALGVQGGAIATAIARVFEFAIAVGFILFKEDQIQFSLRDLLPNNRMLYQKYVSLSIPVIGNELTWGLGSAMVSVVIGRMGTSFVAANSIFSVLNQFVSVMIFGAGNAALTLVGNTIGAGDYELAKERSVTLYVLAGILGVFSCFLTIALGPLMRSFYDHLSADTVQIYNALVIVGGIMTFFMSLSNVGMVGILRAGGDAKFVFIADVAFLWLVAIPLGFITGLGLHWSAPVVYIFLKADEPLKVLVSTIRILRFRWLKDVTL</sequence>
<keyword evidence="6 7" id="KW-0472">Membrane</keyword>
<protein>
    <submittedName>
        <fullName evidence="8">MATE family efflux protein</fullName>
    </submittedName>
</protein>
<evidence type="ECO:0000313" key="9">
    <source>
        <dbReference type="Proteomes" id="UP000294682"/>
    </source>
</evidence>
<evidence type="ECO:0000256" key="5">
    <source>
        <dbReference type="ARBA" id="ARBA00022989"/>
    </source>
</evidence>
<feature type="transmembrane region" description="Helical" evidence="7">
    <location>
        <begin position="285"/>
        <end position="306"/>
    </location>
</feature>
<name>A0A9X8UH02_9FIRM</name>
<organism evidence="8 9">
    <name type="scientific">Harryflintia acetispora</name>
    <dbReference type="NCBI Taxonomy" id="1849041"/>
    <lineage>
        <taxon>Bacteria</taxon>
        <taxon>Bacillati</taxon>
        <taxon>Bacillota</taxon>
        <taxon>Clostridia</taxon>
        <taxon>Eubacteriales</taxon>
        <taxon>Oscillospiraceae</taxon>
        <taxon>Harryflintia</taxon>
    </lineage>
</organism>
<dbReference type="GO" id="GO:0015297">
    <property type="term" value="F:antiporter activity"/>
    <property type="evidence" value="ECO:0007669"/>
    <property type="project" value="InterPro"/>
</dbReference>
<keyword evidence="2" id="KW-0813">Transport</keyword>
<proteinExistence type="predicted"/>
<keyword evidence="3" id="KW-1003">Cell membrane</keyword>
<evidence type="ECO:0000313" key="8">
    <source>
        <dbReference type="EMBL" id="TCL41317.1"/>
    </source>
</evidence>
<reference evidence="8 9" key="1">
    <citation type="submission" date="2019-03" db="EMBL/GenBank/DDBJ databases">
        <title>Genomic Encyclopedia of Type Strains, Phase IV (KMG-IV): sequencing the most valuable type-strain genomes for metagenomic binning, comparative biology and taxonomic classification.</title>
        <authorList>
            <person name="Goeker M."/>
        </authorList>
    </citation>
    <scope>NUCLEOTIDE SEQUENCE [LARGE SCALE GENOMIC DNA]</scope>
    <source>
        <strain evidence="8 9">DSM 100433</strain>
    </source>
</reference>
<dbReference type="OrthoDB" id="9780160at2"/>
<dbReference type="Pfam" id="PF01554">
    <property type="entry name" value="MatE"/>
    <property type="match status" value="2"/>
</dbReference>
<evidence type="ECO:0000256" key="6">
    <source>
        <dbReference type="ARBA" id="ARBA00023136"/>
    </source>
</evidence>
<evidence type="ECO:0000256" key="3">
    <source>
        <dbReference type="ARBA" id="ARBA00022475"/>
    </source>
</evidence>
<dbReference type="AlphaFoldDB" id="A0A9X8UH02"/>
<comment type="caution">
    <text evidence="8">The sequence shown here is derived from an EMBL/GenBank/DDBJ whole genome shotgun (WGS) entry which is preliminary data.</text>
</comment>
<dbReference type="InterPro" id="IPR002528">
    <property type="entry name" value="MATE_fam"/>
</dbReference>
<feature type="transmembrane region" description="Helical" evidence="7">
    <location>
        <begin position="390"/>
        <end position="416"/>
    </location>
</feature>
<dbReference type="InterPro" id="IPR047135">
    <property type="entry name" value="YsiQ"/>
</dbReference>
<evidence type="ECO:0000256" key="1">
    <source>
        <dbReference type="ARBA" id="ARBA00004651"/>
    </source>
</evidence>
<feature type="transmembrane region" description="Helical" evidence="7">
    <location>
        <begin position="12"/>
        <end position="34"/>
    </location>
</feature>
<feature type="transmembrane region" description="Helical" evidence="7">
    <location>
        <begin position="54"/>
        <end position="80"/>
    </location>
</feature>
<dbReference type="PANTHER" id="PTHR42925:SF2">
    <property type="entry name" value="NA+ DRIVEN MULTIDRUG EFFLUX PUMP"/>
    <property type="match status" value="1"/>
</dbReference>
<accession>A0A9X8UH02</accession>
<feature type="transmembrane region" description="Helical" evidence="7">
    <location>
        <begin position="164"/>
        <end position="184"/>
    </location>
</feature>
<dbReference type="InterPro" id="IPR048279">
    <property type="entry name" value="MdtK-like"/>
</dbReference>
<evidence type="ECO:0000256" key="4">
    <source>
        <dbReference type="ARBA" id="ARBA00022692"/>
    </source>
</evidence>
<keyword evidence="5 7" id="KW-1133">Transmembrane helix</keyword>
<dbReference type="NCBIfam" id="TIGR00797">
    <property type="entry name" value="matE"/>
    <property type="match status" value="1"/>
</dbReference>
<evidence type="ECO:0000256" key="2">
    <source>
        <dbReference type="ARBA" id="ARBA00022448"/>
    </source>
</evidence>
<keyword evidence="4 7" id="KW-0812">Transmembrane</keyword>
<gene>
    <name evidence="8" type="ORF">EDD78_11422</name>
</gene>
<evidence type="ECO:0000256" key="7">
    <source>
        <dbReference type="SAM" id="Phobius"/>
    </source>
</evidence>
<feature type="transmembrane region" description="Helical" evidence="7">
    <location>
        <begin position="240"/>
        <end position="265"/>
    </location>
</feature>
<feature type="transmembrane region" description="Helical" evidence="7">
    <location>
        <begin position="354"/>
        <end position="378"/>
    </location>
</feature>
<dbReference type="CDD" id="cd13134">
    <property type="entry name" value="MATE_like_8"/>
    <property type="match status" value="1"/>
</dbReference>
<dbReference type="GO" id="GO:0042910">
    <property type="term" value="F:xenobiotic transmembrane transporter activity"/>
    <property type="evidence" value="ECO:0007669"/>
    <property type="project" value="InterPro"/>
</dbReference>
<keyword evidence="9" id="KW-1185">Reference proteome</keyword>
<feature type="transmembrane region" description="Helical" evidence="7">
    <location>
        <begin position="196"/>
        <end position="217"/>
    </location>
</feature>
<dbReference type="EMBL" id="SLUK01000014">
    <property type="protein sequence ID" value="TCL41317.1"/>
    <property type="molecule type" value="Genomic_DNA"/>
</dbReference>
<dbReference type="Proteomes" id="UP000294682">
    <property type="component" value="Unassembled WGS sequence"/>
</dbReference>
<feature type="transmembrane region" description="Helical" evidence="7">
    <location>
        <begin position="132"/>
        <end position="152"/>
    </location>
</feature>
<feature type="transmembrane region" description="Helical" evidence="7">
    <location>
        <begin position="92"/>
        <end position="112"/>
    </location>
</feature>
<dbReference type="PIRSF" id="PIRSF006603">
    <property type="entry name" value="DinF"/>
    <property type="match status" value="1"/>
</dbReference>
<comment type="subcellular location">
    <subcellularLocation>
        <location evidence="1">Cell membrane</location>
        <topology evidence="1">Multi-pass membrane protein</topology>
    </subcellularLocation>
</comment>